<sequence>MPGTVSKAPAASAAITQSSHRRRETSATVPATVARLAHDFRPTSTQNTFTKRFDGFYNEPYSPIVEHGDEVSVLCVQYTLDHRVLVRYMPEREWRRIVHRSVGMYLGQEGRSSLHVLLPRDMSTLPRSFHLKSNSTSTTHSSMSNCRVTALQPSATPSSVRAAAVEPAVFDYFVAAKSRVETMYMSRNWMARTFALQTGYTRMELQRVAREDCRAALAVERRRIFLCQYQRDMQSRIAGVSLYTVGKEVPQCLLQTFFMLVENAQAMRRYQERVDANNPNSPTQPRRGERTLGTANNTTGAAGGRYLFTLDQACTTFGERLPFAGQASAEGFVVVTVGPVPDVFSPVWPPWRVTRRTSETDGGDDGSAVPYAYGSAVYLPRPATQRVVQEETDRVKSPPLSVLLPYRQASKNVSGLSSNGGVSSLGPSRSPSLSPSCFNRAGGMRQGGDVHTRADRGDERTNEARTPSQQGLPPFSEGDDDNSGDAILVPAQVISPGCLAPLGALQN</sequence>
<feature type="compositionally biased region" description="Low complexity" evidence="1">
    <location>
        <begin position="413"/>
        <end position="436"/>
    </location>
</feature>
<reference evidence="2 3" key="1">
    <citation type="journal article" date="2015" name="PLoS Pathog.">
        <title>Leptomonas seymouri: Adaptations to the Dixenous Life Cycle Analyzed by Genome Sequencing, Transcriptome Profiling and Co-infection with Leishmania donovani.</title>
        <authorList>
            <person name="Kraeva N."/>
            <person name="Butenko A."/>
            <person name="Hlavacova J."/>
            <person name="Kostygov A."/>
            <person name="Myskova J."/>
            <person name="Grybchuk D."/>
            <person name="Lestinova T."/>
            <person name="Votypka J."/>
            <person name="Volf P."/>
            <person name="Opperdoes F."/>
            <person name="Flegontov P."/>
            <person name="Lukes J."/>
            <person name="Yurchenko V."/>
        </authorList>
    </citation>
    <scope>NUCLEOTIDE SEQUENCE [LARGE SCALE GENOMIC DNA]</scope>
    <source>
        <strain evidence="2 3">ATCC 30220</strain>
    </source>
</reference>
<gene>
    <name evidence="2" type="ORF">ABL78_3413</name>
</gene>
<proteinExistence type="predicted"/>
<dbReference type="VEuPathDB" id="TriTrypDB:Lsey_0085_0090"/>
<dbReference type="Proteomes" id="UP000038009">
    <property type="component" value="Unassembled WGS sequence"/>
</dbReference>
<dbReference type="OrthoDB" id="259880at2759"/>
<evidence type="ECO:0000313" key="2">
    <source>
        <dbReference type="EMBL" id="KPI87502.1"/>
    </source>
</evidence>
<feature type="region of interest" description="Disordered" evidence="1">
    <location>
        <begin position="272"/>
        <end position="298"/>
    </location>
</feature>
<feature type="region of interest" description="Disordered" evidence="1">
    <location>
        <begin position="413"/>
        <end position="485"/>
    </location>
</feature>
<evidence type="ECO:0000256" key="1">
    <source>
        <dbReference type="SAM" id="MobiDB-lite"/>
    </source>
</evidence>
<dbReference type="EMBL" id="LJSK01000085">
    <property type="protein sequence ID" value="KPI87502.1"/>
    <property type="molecule type" value="Genomic_DNA"/>
</dbReference>
<accession>A0A0N1I674</accession>
<dbReference type="OMA" id="QYQRDMQ"/>
<comment type="caution">
    <text evidence="2">The sequence shown here is derived from an EMBL/GenBank/DDBJ whole genome shotgun (WGS) entry which is preliminary data.</text>
</comment>
<feature type="compositionally biased region" description="Basic and acidic residues" evidence="1">
    <location>
        <begin position="448"/>
        <end position="463"/>
    </location>
</feature>
<protein>
    <submittedName>
        <fullName evidence="2">Uncharacterized protein</fullName>
    </submittedName>
</protein>
<organism evidence="2 3">
    <name type="scientific">Leptomonas seymouri</name>
    <dbReference type="NCBI Taxonomy" id="5684"/>
    <lineage>
        <taxon>Eukaryota</taxon>
        <taxon>Discoba</taxon>
        <taxon>Euglenozoa</taxon>
        <taxon>Kinetoplastea</taxon>
        <taxon>Metakinetoplastina</taxon>
        <taxon>Trypanosomatida</taxon>
        <taxon>Trypanosomatidae</taxon>
        <taxon>Leishmaniinae</taxon>
        <taxon>Leptomonas</taxon>
    </lineage>
</organism>
<dbReference type="AlphaFoldDB" id="A0A0N1I674"/>
<evidence type="ECO:0000313" key="3">
    <source>
        <dbReference type="Proteomes" id="UP000038009"/>
    </source>
</evidence>
<feature type="region of interest" description="Disordered" evidence="1">
    <location>
        <begin position="1"/>
        <end position="28"/>
    </location>
</feature>
<name>A0A0N1I674_LEPSE</name>
<keyword evidence="3" id="KW-1185">Reference proteome</keyword>